<protein>
    <submittedName>
        <fullName evidence="2">Uncharacterized protein</fullName>
    </submittedName>
</protein>
<reference evidence="2 3" key="1">
    <citation type="submission" date="2016-10" db="EMBL/GenBank/DDBJ databases">
        <authorList>
            <person name="de Groot N.N."/>
        </authorList>
    </citation>
    <scope>NUCLEOTIDE SEQUENCE [LARGE SCALE GENOMIC DNA]</scope>
    <source>
        <strain evidence="2 3">MON 2.2</strain>
    </source>
</reference>
<keyword evidence="3" id="KW-1185">Reference proteome</keyword>
<feature type="transmembrane region" description="Helical" evidence="1">
    <location>
        <begin position="12"/>
        <end position="31"/>
    </location>
</feature>
<proteinExistence type="predicted"/>
<keyword evidence="1" id="KW-0472">Membrane</keyword>
<dbReference type="AlphaFoldDB" id="A0A1G6UGP5"/>
<dbReference type="EMBL" id="LT629688">
    <property type="protein sequence ID" value="SDD40441.1"/>
    <property type="molecule type" value="Genomic_DNA"/>
</dbReference>
<evidence type="ECO:0000313" key="2">
    <source>
        <dbReference type="EMBL" id="SDD40441.1"/>
    </source>
</evidence>
<feature type="transmembrane region" description="Helical" evidence="1">
    <location>
        <begin position="82"/>
        <end position="104"/>
    </location>
</feature>
<accession>A0A1G6UGP5</accession>
<dbReference type="Proteomes" id="UP000198546">
    <property type="component" value="Chromosome i"/>
</dbReference>
<gene>
    <name evidence="2" type="ORF">SAMN04489747_0880</name>
</gene>
<evidence type="ECO:0000313" key="3">
    <source>
        <dbReference type="Proteomes" id="UP000198546"/>
    </source>
</evidence>
<keyword evidence="1" id="KW-1133">Transmembrane helix</keyword>
<keyword evidence="1" id="KW-0812">Transmembrane</keyword>
<feature type="transmembrane region" description="Helical" evidence="1">
    <location>
        <begin position="51"/>
        <end position="70"/>
    </location>
</feature>
<evidence type="ECO:0000256" key="1">
    <source>
        <dbReference type="SAM" id="Phobius"/>
    </source>
</evidence>
<organism evidence="2 3">
    <name type="scientific">Auraticoccus monumenti</name>
    <dbReference type="NCBI Taxonomy" id="675864"/>
    <lineage>
        <taxon>Bacteria</taxon>
        <taxon>Bacillati</taxon>
        <taxon>Actinomycetota</taxon>
        <taxon>Actinomycetes</taxon>
        <taxon>Propionibacteriales</taxon>
        <taxon>Propionibacteriaceae</taxon>
        <taxon>Auraticoccus</taxon>
    </lineage>
</organism>
<sequence length="159" mass="16820">MPHRALQITSPRHGVALGVYPLCAAIGLWHLTDLATATALIDLVTEHGASVWALALFLAGGFAFITASTAKPTNIRSHLVTEFWACIAIALTLGLYFASLIVGYPLASSLTTKSMVVAIVAGCVWRARQIHRELPRLDAALAQQRPASPVPLAAATPTD</sequence>
<name>A0A1G6UGP5_9ACTN</name>
<dbReference type="STRING" id="675864.SAMN04489747_0880"/>
<dbReference type="RefSeq" id="WP_090590998.1">
    <property type="nucleotide sequence ID" value="NZ_LT629688.1"/>
</dbReference>